<evidence type="ECO:0000256" key="3">
    <source>
        <dbReference type="RuleBase" id="RU003476"/>
    </source>
</evidence>
<dbReference type="PROSITE" id="PS51462">
    <property type="entry name" value="NUDIX"/>
    <property type="match status" value="1"/>
</dbReference>
<comment type="caution">
    <text evidence="5">The sequence shown here is derived from an EMBL/GenBank/DDBJ whole genome shotgun (WGS) entry which is preliminary data.</text>
</comment>
<comment type="cofactor">
    <cofactor evidence="1">
        <name>Mg(2+)</name>
        <dbReference type="ChEBI" id="CHEBI:18420"/>
    </cofactor>
</comment>
<gene>
    <name evidence="5" type="ORF">HJG44_20750</name>
</gene>
<dbReference type="InterPro" id="IPR000086">
    <property type="entry name" value="NUDIX_hydrolase_dom"/>
</dbReference>
<feature type="domain" description="Nudix hydrolase" evidence="4">
    <location>
        <begin position="21"/>
        <end position="153"/>
    </location>
</feature>
<sequence length="162" mass="18252">MSDFARSYLGQLRAAVGSRLLLVPGMRIVVEREDGAVLLQLRSDYRLWGLPGGVPDEGEGADETVIRETLEETGIQVLEPKPFGFACDPAHEVWTYPNGDRCHYFTLLYAARRFTGELIGANDESLQVGWFEPADLPPLLPVMRRTLDAYARHRRTGEFQMI</sequence>
<dbReference type="PANTHER" id="PTHR43046:SF16">
    <property type="entry name" value="ADP-RIBOSE PYROPHOSPHATASE YJHB-RELATED"/>
    <property type="match status" value="1"/>
</dbReference>
<dbReference type="PANTHER" id="PTHR43046">
    <property type="entry name" value="GDP-MANNOSE MANNOSYL HYDROLASE"/>
    <property type="match status" value="1"/>
</dbReference>
<evidence type="ECO:0000313" key="5">
    <source>
        <dbReference type="EMBL" id="NNM74794.1"/>
    </source>
</evidence>
<dbReference type="EMBL" id="JABEPP010000006">
    <property type="protein sequence ID" value="NNM74794.1"/>
    <property type="molecule type" value="Genomic_DNA"/>
</dbReference>
<dbReference type="Pfam" id="PF00293">
    <property type="entry name" value="NUDIX"/>
    <property type="match status" value="1"/>
</dbReference>
<proteinExistence type="inferred from homology"/>
<evidence type="ECO:0000259" key="4">
    <source>
        <dbReference type="PROSITE" id="PS51462"/>
    </source>
</evidence>
<dbReference type="AlphaFoldDB" id="A0A849IA94"/>
<dbReference type="InterPro" id="IPR015797">
    <property type="entry name" value="NUDIX_hydrolase-like_dom_sf"/>
</dbReference>
<dbReference type="PRINTS" id="PR00502">
    <property type="entry name" value="NUDIXFAMILY"/>
</dbReference>
<dbReference type="InterPro" id="IPR020476">
    <property type="entry name" value="Nudix_hydrolase"/>
</dbReference>
<accession>A0A849IA94</accession>
<dbReference type="Proteomes" id="UP000564885">
    <property type="component" value="Unassembled WGS sequence"/>
</dbReference>
<keyword evidence="6" id="KW-1185">Reference proteome</keyword>
<dbReference type="GO" id="GO:0016787">
    <property type="term" value="F:hydrolase activity"/>
    <property type="evidence" value="ECO:0007669"/>
    <property type="project" value="UniProtKB-KW"/>
</dbReference>
<comment type="similarity">
    <text evidence="3">Belongs to the Nudix hydrolase family.</text>
</comment>
<dbReference type="Gene3D" id="3.90.79.10">
    <property type="entry name" value="Nucleoside Triphosphate Pyrophosphohydrolase"/>
    <property type="match status" value="1"/>
</dbReference>
<evidence type="ECO:0000313" key="6">
    <source>
        <dbReference type="Proteomes" id="UP000564885"/>
    </source>
</evidence>
<name>A0A849IA94_9HYPH</name>
<reference evidence="5 6" key="1">
    <citation type="submission" date="2020-04" db="EMBL/GenBank/DDBJ databases">
        <title>Enterovirga sp. isolate from soil.</title>
        <authorList>
            <person name="Chea S."/>
            <person name="Kim D.-U."/>
        </authorList>
    </citation>
    <scope>NUCLEOTIDE SEQUENCE [LARGE SCALE GENOMIC DNA]</scope>
    <source>
        <strain evidence="5 6">DB1703</strain>
    </source>
</reference>
<evidence type="ECO:0000256" key="2">
    <source>
        <dbReference type="ARBA" id="ARBA00022801"/>
    </source>
</evidence>
<dbReference type="RefSeq" id="WP_171220241.1">
    <property type="nucleotide sequence ID" value="NZ_JABEPP010000006.1"/>
</dbReference>
<dbReference type="SUPFAM" id="SSF55811">
    <property type="entry name" value="Nudix"/>
    <property type="match status" value="1"/>
</dbReference>
<protein>
    <submittedName>
        <fullName evidence="5">NUDIX domain-containing protein</fullName>
    </submittedName>
</protein>
<dbReference type="PROSITE" id="PS00893">
    <property type="entry name" value="NUDIX_BOX"/>
    <property type="match status" value="1"/>
</dbReference>
<keyword evidence="2 3" id="KW-0378">Hydrolase</keyword>
<dbReference type="InterPro" id="IPR020084">
    <property type="entry name" value="NUDIX_hydrolase_CS"/>
</dbReference>
<evidence type="ECO:0000256" key="1">
    <source>
        <dbReference type="ARBA" id="ARBA00001946"/>
    </source>
</evidence>
<organism evidence="5 6">
    <name type="scientific">Enterovirga aerilata</name>
    <dbReference type="NCBI Taxonomy" id="2730920"/>
    <lineage>
        <taxon>Bacteria</taxon>
        <taxon>Pseudomonadati</taxon>
        <taxon>Pseudomonadota</taxon>
        <taxon>Alphaproteobacteria</taxon>
        <taxon>Hyphomicrobiales</taxon>
        <taxon>Methylobacteriaceae</taxon>
        <taxon>Enterovirga</taxon>
    </lineage>
</organism>